<name>A0A852XDN6_9MICO</name>
<dbReference type="SMART" id="SM00740">
    <property type="entry name" value="PASTA"/>
    <property type="match status" value="3"/>
</dbReference>
<evidence type="ECO:0000313" key="15">
    <source>
        <dbReference type="EMBL" id="NYG36595.1"/>
    </source>
</evidence>
<sequence length="630" mass="66263">MSDTPPRLLGGRYEVGELIGRGGMAEVHLGHDARLGRPVAIKILRSDHARDATFMHRFRREAQSVAGLNHRSVVAVYDSGEDQITEAGGAVLDIPYIVMEYVDGRTLREVLNEEGTLEPGEAARITGAVLDALAYSHQMGIVHRDIKPGNVMVADDGAVKVMDFGIARAVADAQATMTQTQAVIGTAQYISPEQARGETVDNRSDIYSTGCLLFELLTGRTPFVGDPISLTYQHVNAAPPLPSDLNPDVPAGLDAVVLHALTKDRDERYPDALDMEEDLDAFRRGLPVSPAAMASLQRAGHTELLPAAAAGAAAAGAMGTEHPTAVTPVAQGSTGEIPEERRRRGVVGWIIAGVLLLALAGLAFFAWQQSQPDPVDQVRLENLVGMTQEEAEQTLEDAGLEPEIETEESEDEESGTVLAQDPGQGERVDVGSTVTLTVSTGIGQTQVPDLAGMSEDDARGALEDAGLELGESTTENSQDVPEDEVISSSPGAGETVDQGTSVDIVVSTGQVELPDFRGQSISDVRQEVYALGLDIEEETTESDEEAGTILDQSPGAGTVDQGSTVTFEVATAPAVTSTETETETETPTPTDSSSSLTSSDGEPSSTTTPEPTSTSATQPSSPETPPDASD</sequence>
<comment type="catalytic activity">
    <reaction evidence="8">
        <text>L-threonyl-[protein] + ATP = O-phospho-L-threonyl-[protein] + ADP + H(+)</text>
        <dbReference type="Rhea" id="RHEA:46608"/>
        <dbReference type="Rhea" id="RHEA-COMP:11060"/>
        <dbReference type="Rhea" id="RHEA-COMP:11605"/>
        <dbReference type="ChEBI" id="CHEBI:15378"/>
        <dbReference type="ChEBI" id="CHEBI:30013"/>
        <dbReference type="ChEBI" id="CHEBI:30616"/>
        <dbReference type="ChEBI" id="CHEBI:61977"/>
        <dbReference type="ChEBI" id="CHEBI:456216"/>
        <dbReference type="EC" id="2.7.11.1"/>
    </reaction>
</comment>
<dbReference type="PROSITE" id="PS00108">
    <property type="entry name" value="PROTEIN_KINASE_ST"/>
    <property type="match status" value="1"/>
</dbReference>
<dbReference type="CDD" id="cd14014">
    <property type="entry name" value="STKc_PknB_like"/>
    <property type="match status" value="1"/>
</dbReference>
<evidence type="ECO:0000256" key="1">
    <source>
        <dbReference type="ARBA" id="ARBA00012513"/>
    </source>
</evidence>
<keyword evidence="7 10" id="KW-0067">ATP-binding</keyword>
<keyword evidence="6 15" id="KW-0418">Kinase</keyword>
<dbReference type="SMART" id="SM00220">
    <property type="entry name" value="S_TKc"/>
    <property type="match status" value="1"/>
</dbReference>
<gene>
    <name evidence="15" type="ORF">BJY28_001064</name>
</gene>
<dbReference type="GO" id="GO:0004674">
    <property type="term" value="F:protein serine/threonine kinase activity"/>
    <property type="evidence" value="ECO:0007669"/>
    <property type="project" value="UniProtKB-KW"/>
</dbReference>
<evidence type="ECO:0000256" key="3">
    <source>
        <dbReference type="ARBA" id="ARBA00022679"/>
    </source>
</evidence>
<evidence type="ECO:0000256" key="2">
    <source>
        <dbReference type="ARBA" id="ARBA00022527"/>
    </source>
</evidence>
<evidence type="ECO:0000256" key="4">
    <source>
        <dbReference type="ARBA" id="ARBA00022737"/>
    </source>
</evidence>
<evidence type="ECO:0000259" key="14">
    <source>
        <dbReference type="PROSITE" id="PS51178"/>
    </source>
</evidence>
<evidence type="ECO:0000256" key="5">
    <source>
        <dbReference type="ARBA" id="ARBA00022741"/>
    </source>
</evidence>
<dbReference type="PROSITE" id="PS50011">
    <property type="entry name" value="PROTEIN_KINASE_DOM"/>
    <property type="match status" value="1"/>
</dbReference>
<feature type="region of interest" description="Disordered" evidence="11">
    <location>
        <begin position="534"/>
        <end position="630"/>
    </location>
</feature>
<feature type="compositionally biased region" description="Acidic residues" evidence="11">
    <location>
        <begin position="534"/>
        <end position="546"/>
    </location>
</feature>
<keyword evidence="3 15" id="KW-0808">Transferase</keyword>
<dbReference type="PANTHER" id="PTHR43289">
    <property type="entry name" value="MITOGEN-ACTIVATED PROTEIN KINASE KINASE KINASE 20-RELATED"/>
    <property type="match status" value="1"/>
</dbReference>
<dbReference type="PROSITE" id="PS00107">
    <property type="entry name" value="PROTEIN_KINASE_ATP"/>
    <property type="match status" value="1"/>
</dbReference>
<evidence type="ECO:0000313" key="16">
    <source>
        <dbReference type="Proteomes" id="UP000592181"/>
    </source>
</evidence>
<protein>
    <recommendedName>
        <fullName evidence="1">non-specific serine/threonine protein kinase</fullName>
        <ecNumber evidence="1">2.7.11.1</ecNumber>
    </recommendedName>
</protein>
<dbReference type="PROSITE" id="PS51178">
    <property type="entry name" value="PASTA"/>
    <property type="match status" value="3"/>
</dbReference>
<feature type="transmembrane region" description="Helical" evidence="12">
    <location>
        <begin position="346"/>
        <end position="367"/>
    </location>
</feature>
<feature type="domain" description="Protein kinase" evidence="13">
    <location>
        <begin position="13"/>
        <end position="283"/>
    </location>
</feature>
<dbReference type="GO" id="GO:0045717">
    <property type="term" value="P:negative regulation of fatty acid biosynthetic process"/>
    <property type="evidence" value="ECO:0007669"/>
    <property type="project" value="UniProtKB-ARBA"/>
</dbReference>
<dbReference type="InterPro" id="IPR005543">
    <property type="entry name" value="PASTA_dom"/>
</dbReference>
<dbReference type="InterPro" id="IPR008271">
    <property type="entry name" value="Ser/Thr_kinase_AS"/>
</dbReference>
<keyword evidence="5 10" id="KW-0547">Nucleotide-binding</keyword>
<evidence type="ECO:0000256" key="6">
    <source>
        <dbReference type="ARBA" id="ARBA00022777"/>
    </source>
</evidence>
<feature type="compositionally biased region" description="Low complexity" evidence="11">
    <location>
        <begin position="585"/>
        <end position="621"/>
    </location>
</feature>
<dbReference type="InterPro" id="IPR017441">
    <property type="entry name" value="Protein_kinase_ATP_BS"/>
</dbReference>
<evidence type="ECO:0000256" key="12">
    <source>
        <dbReference type="SAM" id="Phobius"/>
    </source>
</evidence>
<evidence type="ECO:0000256" key="11">
    <source>
        <dbReference type="SAM" id="MobiDB-lite"/>
    </source>
</evidence>
<dbReference type="InterPro" id="IPR011009">
    <property type="entry name" value="Kinase-like_dom_sf"/>
</dbReference>
<keyword evidence="4" id="KW-0677">Repeat</keyword>
<evidence type="ECO:0000259" key="13">
    <source>
        <dbReference type="PROSITE" id="PS50011"/>
    </source>
</evidence>
<evidence type="ECO:0000256" key="8">
    <source>
        <dbReference type="ARBA" id="ARBA00047899"/>
    </source>
</evidence>
<keyword evidence="12" id="KW-0472">Membrane</keyword>
<accession>A0A852XDN6</accession>
<comment type="catalytic activity">
    <reaction evidence="9">
        <text>L-seryl-[protein] + ATP = O-phospho-L-seryl-[protein] + ADP + H(+)</text>
        <dbReference type="Rhea" id="RHEA:17989"/>
        <dbReference type="Rhea" id="RHEA-COMP:9863"/>
        <dbReference type="Rhea" id="RHEA-COMP:11604"/>
        <dbReference type="ChEBI" id="CHEBI:15378"/>
        <dbReference type="ChEBI" id="CHEBI:29999"/>
        <dbReference type="ChEBI" id="CHEBI:30616"/>
        <dbReference type="ChEBI" id="CHEBI:83421"/>
        <dbReference type="ChEBI" id="CHEBI:456216"/>
        <dbReference type="EC" id="2.7.11.1"/>
    </reaction>
</comment>
<feature type="region of interest" description="Disordered" evidence="11">
    <location>
        <begin position="470"/>
        <end position="499"/>
    </location>
</feature>
<dbReference type="Gene3D" id="3.30.10.20">
    <property type="match status" value="3"/>
</dbReference>
<dbReference type="Pfam" id="PF03793">
    <property type="entry name" value="PASTA"/>
    <property type="match status" value="3"/>
</dbReference>
<dbReference type="Proteomes" id="UP000592181">
    <property type="component" value="Unassembled WGS sequence"/>
</dbReference>
<dbReference type="AlphaFoldDB" id="A0A852XDN6"/>
<dbReference type="SUPFAM" id="SSF56112">
    <property type="entry name" value="Protein kinase-like (PK-like)"/>
    <property type="match status" value="1"/>
</dbReference>
<feature type="compositionally biased region" description="Acidic residues" evidence="11">
    <location>
        <begin position="391"/>
        <end position="414"/>
    </location>
</feature>
<evidence type="ECO:0000256" key="9">
    <source>
        <dbReference type="ARBA" id="ARBA00048679"/>
    </source>
</evidence>
<keyword evidence="16" id="KW-1185">Reference proteome</keyword>
<dbReference type="Gene3D" id="1.10.510.10">
    <property type="entry name" value="Transferase(Phosphotransferase) domain 1"/>
    <property type="match status" value="1"/>
</dbReference>
<feature type="domain" description="PASTA" evidence="14">
    <location>
        <begin position="441"/>
        <end position="508"/>
    </location>
</feature>
<evidence type="ECO:0000256" key="10">
    <source>
        <dbReference type="PROSITE-ProRule" id="PRU10141"/>
    </source>
</evidence>
<organism evidence="15 16">
    <name type="scientific">Janibacter alkaliphilus</name>
    <dbReference type="NCBI Taxonomy" id="1069963"/>
    <lineage>
        <taxon>Bacteria</taxon>
        <taxon>Bacillati</taxon>
        <taxon>Actinomycetota</taxon>
        <taxon>Actinomycetes</taxon>
        <taxon>Micrococcales</taxon>
        <taxon>Intrasporangiaceae</taxon>
        <taxon>Janibacter</taxon>
    </lineage>
</organism>
<dbReference type="PANTHER" id="PTHR43289:SF6">
    <property type="entry name" value="SERINE_THREONINE-PROTEIN KINASE NEKL-3"/>
    <property type="match status" value="1"/>
</dbReference>
<feature type="domain" description="PASTA" evidence="14">
    <location>
        <begin position="374"/>
        <end position="440"/>
    </location>
</feature>
<dbReference type="RefSeq" id="WP_343036977.1">
    <property type="nucleotide sequence ID" value="NZ_JACBZX010000001.1"/>
</dbReference>
<keyword evidence="12" id="KW-1133">Transmembrane helix</keyword>
<keyword evidence="12" id="KW-0812">Transmembrane</keyword>
<dbReference type="Gene3D" id="3.30.200.20">
    <property type="entry name" value="Phosphorylase Kinase, domain 1"/>
    <property type="match status" value="1"/>
</dbReference>
<dbReference type="EMBL" id="JACBZX010000001">
    <property type="protein sequence ID" value="NYG36595.1"/>
    <property type="molecule type" value="Genomic_DNA"/>
</dbReference>
<evidence type="ECO:0000256" key="7">
    <source>
        <dbReference type="ARBA" id="ARBA00022840"/>
    </source>
</evidence>
<reference evidence="15 16" key="1">
    <citation type="submission" date="2020-07" db="EMBL/GenBank/DDBJ databases">
        <title>Sequencing the genomes of 1000 actinobacteria strains.</title>
        <authorList>
            <person name="Klenk H.-P."/>
        </authorList>
    </citation>
    <scope>NUCLEOTIDE SEQUENCE [LARGE SCALE GENOMIC DNA]</scope>
    <source>
        <strain evidence="15 16">DSM 24723</strain>
    </source>
</reference>
<dbReference type="NCBIfam" id="NF033483">
    <property type="entry name" value="PknB_PASTA_kin"/>
    <property type="match status" value="1"/>
</dbReference>
<dbReference type="GO" id="GO:0005524">
    <property type="term" value="F:ATP binding"/>
    <property type="evidence" value="ECO:0007669"/>
    <property type="project" value="UniProtKB-UniRule"/>
</dbReference>
<dbReference type="FunFam" id="3.30.200.20:FF:000035">
    <property type="entry name" value="Serine/threonine protein kinase Stk1"/>
    <property type="match status" value="1"/>
</dbReference>
<feature type="domain" description="PASTA" evidence="14">
    <location>
        <begin position="509"/>
        <end position="571"/>
    </location>
</feature>
<dbReference type="EC" id="2.7.11.1" evidence="1"/>
<feature type="binding site" evidence="10">
    <location>
        <position position="42"/>
    </location>
    <ligand>
        <name>ATP</name>
        <dbReference type="ChEBI" id="CHEBI:30616"/>
    </ligand>
</feature>
<dbReference type="Pfam" id="PF00069">
    <property type="entry name" value="Pkinase"/>
    <property type="match status" value="1"/>
</dbReference>
<proteinExistence type="predicted"/>
<dbReference type="InterPro" id="IPR000719">
    <property type="entry name" value="Prot_kinase_dom"/>
</dbReference>
<keyword evidence="2" id="KW-0723">Serine/threonine-protein kinase</keyword>
<comment type="caution">
    <text evidence="15">The sequence shown here is derived from an EMBL/GenBank/DDBJ whole genome shotgun (WGS) entry which is preliminary data.</text>
</comment>
<feature type="region of interest" description="Disordered" evidence="11">
    <location>
        <begin position="391"/>
        <end position="427"/>
    </location>
</feature>
<dbReference type="CDD" id="cd06577">
    <property type="entry name" value="PASTA_pknB"/>
    <property type="match status" value="2"/>
</dbReference>
<dbReference type="FunFam" id="1.10.510.10:FF:000021">
    <property type="entry name" value="Serine/threonine protein kinase"/>
    <property type="match status" value="1"/>
</dbReference>